<sequence>MIFLLRLDIMNKIRCENDDVVPSDFHNIKQKLVLQFDQTDKSVYNYNCTSPFSDSIQIPDLDSKQKTSEERSKFLKGHKCSIEFMG</sequence>
<proteinExistence type="predicted"/>
<reference evidence="1 2" key="1">
    <citation type="journal article" date="2018" name="Sci. Rep.">
        <title>Genomic signatures of local adaptation to the degree of environmental predictability in rotifers.</title>
        <authorList>
            <person name="Franch-Gras L."/>
            <person name="Hahn C."/>
            <person name="Garcia-Roger E.M."/>
            <person name="Carmona M.J."/>
            <person name="Serra M."/>
            <person name="Gomez A."/>
        </authorList>
    </citation>
    <scope>NUCLEOTIDE SEQUENCE [LARGE SCALE GENOMIC DNA]</scope>
    <source>
        <strain evidence="1">HYR1</strain>
    </source>
</reference>
<organism evidence="1 2">
    <name type="scientific">Brachionus plicatilis</name>
    <name type="common">Marine rotifer</name>
    <name type="synonym">Brachionus muelleri</name>
    <dbReference type="NCBI Taxonomy" id="10195"/>
    <lineage>
        <taxon>Eukaryota</taxon>
        <taxon>Metazoa</taxon>
        <taxon>Spiralia</taxon>
        <taxon>Gnathifera</taxon>
        <taxon>Rotifera</taxon>
        <taxon>Eurotatoria</taxon>
        <taxon>Monogononta</taxon>
        <taxon>Pseudotrocha</taxon>
        <taxon>Ploima</taxon>
        <taxon>Brachionidae</taxon>
        <taxon>Brachionus</taxon>
    </lineage>
</organism>
<keyword evidence="2" id="KW-1185">Reference proteome</keyword>
<gene>
    <name evidence="1" type="ORF">BpHYR1_014446</name>
</gene>
<accession>A0A3M7RK72</accession>
<evidence type="ECO:0000313" key="2">
    <source>
        <dbReference type="Proteomes" id="UP000276133"/>
    </source>
</evidence>
<dbReference type="Proteomes" id="UP000276133">
    <property type="component" value="Unassembled WGS sequence"/>
</dbReference>
<dbReference type="AlphaFoldDB" id="A0A3M7RK72"/>
<protein>
    <submittedName>
        <fullName evidence="1">Uncharacterized protein</fullName>
    </submittedName>
</protein>
<dbReference type="EMBL" id="REGN01003214">
    <property type="protein sequence ID" value="RNA23797.1"/>
    <property type="molecule type" value="Genomic_DNA"/>
</dbReference>
<comment type="caution">
    <text evidence="1">The sequence shown here is derived from an EMBL/GenBank/DDBJ whole genome shotgun (WGS) entry which is preliminary data.</text>
</comment>
<evidence type="ECO:0000313" key="1">
    <source>
        <dbReference type="EMBL" id="RNA23797.1"/>
    </source>
</evidence>
<name>A0A3M7RK72_BRAPC</name>